<evidence type="ECO:0000256" key="1">
    <source>
        <dbReference type="SAM" id="MobiDB-lite"/>
    </source>
</evidence>
<evidence type="ECO:0000313" key="2">
    <source>
        <dbReference type="EMBL" id="SVB58650.1"/>
    </source>
</evidence>
<dbReference type="PROSITE" id="PS51257">
    <property type="entry name" value="PROKAR_LIPOPROTEIN"/>
    <property type="match status" value="1"/>
</dbReference>
<dbReference type="EMBL" id="UINC01048289">
    <property type="protein sequence ID" value="SVB58650.1"/>
    <property type="molecule type" value="Genomic_DNA"/>
</dbReference>
<gene>
    <name evidence="2" type="ORF">METZ01_LOCUS211504</name>
</gene>
<dbReference type="AlphaFoldDB" id="A0A382F6R5"/>
<proteinExistence type="predicted"/>
<sequence>MRTRPAAFLIALSFLLAACQLQSLPSRSAEDKTSPAGEQASATQEEAVSIEPPV</sequence>
<feature type="region of interest" description="Disordered" evidence="1">
    <location>
        <begin position="26"/>
        <end position="54"/>
    </location>
</feature>
<organism evidence="2">
    <name type="scientific">marine metagenome</name>
    <dbReference type="NCBI Taxonomy" id="408172"/>
    <lineage>
        <taxon>unclassified sequences</taxon>
        <taxon>metagenomes</taxon>
        <taxon>ecological metagenomes</taxon>
    </lineage>
</organism>
<reference evidence="2" key="1">
    <citation type="submission" date="2018-05" db="EMBL/GenBank/DDBJ databases">
        <authorList>
            <person name="Lanie J.A."/>
            <person name="Ng W.-L."/>
            <person name="Kazmierczak K.M."/>
            <person name="Andrzejewski T.M."/>
            <person name="Davidsen T.M."/>
            <person name="Wayne K.J."/>
            <person name="Tettelin H."/>
            <person name="Glass J.I."/>
            <person name="Rusch D."/>
            <person name="Podicherti R."/>
            <person name="Tsui H.-C.T."/>
            <person name="Winkler M.E."/>
        </authorList>
    </citation>
    <scope>NUCLEOTIDE SEQUENCE</scope>
</reference>
<name>A0A382F6R5_9ZZZZ</name>
<feature type="non-terminal residue" evidence="2">
    <location>
        <position position="54"/>
    </location>
</feature>
<protein>
    <submittedName>
        <fullName evidence="2">Uncharacterized protein</fullName>
    </submittedName>
</protein>
<accession>A0A382F6R5</accession>